<dbReference type="InterPro" id="IPR003719">
    <property type="entry name" value="Phenazine_PhzF-like"/>
</dbReference>
<organism evidence="3 4">
    <name type="scientific">Variovorax ureilyticus</name>
    <dbReference type="NCBI Taxonomy" id="1836198"/>
    <lineage>
        <taxon>Bacteria</taxon>
        <taxon>Pseudomonadati</taxon>
        <taxon>Pseudomonadota</taxon>
        <taxon>Betaproteobacteria</taxon>
        <taxon>Burkholderiales</taxon>
        <taxon>Comamonadaceae</taxon>
        <taxon>Variovorax</taxon>
    </lineage>
</organism>
<dbReference type="EMBL" id="JBBKZU010000014">
    <property type="protein sequence ID" value="MEJ8814757.1"/>
    <property type="molecule type" value="Genomic_DNA"/>
</dbReference>
<evidence type="ECO:0000256" key="2">
    <source>
        <dbReference type="ARBA" id="ARBA00023235"/>
    </source>
</evidence>
<keyword evidence="4" id="KW-1185">Reference proteome</keyword>
<accession>A0ABU8VNN0</accession>
<evidence type="ECO:0000313" key="3">
    <source>
        <dbReference type="EMBL" id="MEJ8814757.1"/>
    </source>
</evidence>
<reference evidence="3 4" key="1">
    <citation type="submission" date="2024-03" db="EMBL/GenBank/DDBJ databases">
        <title>Novel species of the genus Variovorax.</title>
        <authorList>
            <person name="Liu Q."/>
            <person name="Xin Y.-H."/>
        </authorList>
    </citation>
    <scope>NUCLEOTIDE SEQUENCE [LARGE SCALE GENOMIC DNA]</scope>
    <source>
        <strain evidence="3 4">KACC 18899</strain>
    </source>
</reference>
<name>A0ABU8VNN0_9BURK</name>
<dbReference type="PIRSF" id="PIRSF016184">
    <property type="entry name" value="PhzC_PhzF"/>
    <property type="match status" value="1"/>
</dbReference>
<dbReference type="Pfam" id="PF02567">
    <property type="entry name" value="PhzC-PhzF"/>
    <property type="match status" value="1"/>
</dbReference>
<evidence type="ECO:0000256" key="1">
    <source>
        <dbReference type="ARBA" id="ARBA00008270"/>
    </source>
</evidence>
<dbReference type="PANTHER" id="PTHR13774">
    <property type="entry name" value="PHENAZINE BIOSYNTHESIS PROTEIN"/>
    <property type="match status" value="1"/>
</dbReference>
<comment type="caution">
    <text evidence="3">The sequence shown here is derived from an EMBL/GenBank/DDBJ whole genome shotgun (WGS) entry which is preliminary data.</text>
</comment>
<dbReference type="SUPFAM" id="SSF54506">
    <property type="entry name" value="Diaminopimelate epimerase-like"/>
    <property type="match status" value="1"/>
</dbReference>
<keyword evidence="2" id="KW-0413">Isomerase</keyword>
<evidence type="ECO:0000313" key="4">
    <source>
        <dbReference type="Proteomes" id="UP001365846"/>
    </source>
</evidence>
<protein>
    <submittedName>
        <fullName evidence="3">PhzF family phenazine biosynthesis protein</fullName>
    </submittedName>
</protein>
<sequence length="271" mass="29436">MALEYMHVSAFTRIPGGGNSAGVICLPEWPTDEVLSGLARSIDLPVTAVIVETERGVELRWLSRAGSFVKSMCGHGTLAASLAMSLSKPDLRKFIFLTPGGPVEVERTEDDLFRLSLPRWDSTRCAHRWPELEEALGWVPTELLDAGRDVLAVFASEVDVRALHPDMVKLRQLGHRGFIATAPGNSFDCVSRFFCPTFGLGVDEDLATGSAHCAIAPFWAQRLGKSTLHALQASEAEAELVCEVGDTSVTVSAPAVLQSYERVSLQENAKR</sequence>
<dbReference type="Proteomes" id="UP001365846">
    <property type="component" value="Unassembled WGS sequence"/>
</dbReference>
<proteinExistence type="inferred from homology"/>
<dbReference type="Gene3D" id="3.10.310.10">
    <property type="entry name" value="Diaminopimelate Epimerase, Chain A, domain 1"/>
    <property type="match status" value="2"/>
</dbReference>
<dbReference type="PANTHER" id="PTHR13774:SF17">
    <property type="entry name" value="PHENAZINE BIOSYNTHESIS-LIKE DOMAIN-CONTAINING PROTEIN"/>
    <property type="match status" value="1"/>
</dbReference>
<comment type="similarity">
    <text evidence="1">Belongs to the PhzF family.</text>
</comment>
<gene>
    <name evidence="3" type="ORF">WKW77_27045</name>
</gene>
<dbReference type="RefSeq" id="WP_340359985.1">
    <property type="nucleotide sequence ID" value="NZ_JBBKZU010000014.1"/>
</dbReference>